<dbReference type="SMART" id="SM00421">
    <property type="entry name" value="HTH_LUXR"/>
    <property type="match status" value="1"/>
</dbReference>
<dbReference type="PANTHER" id="PTHR44688">
    <property type="entry name" value="DNA-BINDING TRANSCRIPTIONAL ACTIVATOR DEVR_DOSR"/>
    <property type="match status" value="1"/>
</dbReference>
<dbReference type="Proteomes" id="UP001596175">
    <property type="component" value="Unassembled WGS sequence"/>
</dbReference>
<dbReference type="EMBL" id="JBHSKG010000014">
    <property type="protein sequence ID" value="MFC5141141.1"/>
    <property type="molecule type" value="Genomic_DNA"/>
</dbReference>
<evidence type="ECO:0000313" key="6">
    <source>
        <dbReference type="EMBL" id="MFC5141141.1"/>
    </source>
</evidence>
<evidence type="ECO:0000256" key="1">
    <source>
        <dbReference type="ARBA" id="ARBA00023015"/>
    </source>
</evidence>
<gene>
    <name evidence="6" type="ORF">ACFPK1_23095</name>
</gene>
<dbReference type="InterPro" id="IPR016032">
    <property type="entry name" value="Sig_transdc_resp-reg_C-effctor"/>
</dbReference>
<evidence type="ECO:0000256" key="3">
    <source>
        <dbReference type="ARBA" id="ARBA00023163"/>
    </source>
</evidence>
<dbReference type="CDD" id="cd06170">
    <property type="entry name" value="LuxR_C_like"/>
    <property type="match status" value="1"/>
</dbReference>
<dbReference type="RefSeq" id="WP_378023301.1">
    <property type="nucleotide sequence ID" value="NZ_JBHSKG010000014.1"/>
</dbReference>
<evidence type="ECO:0000259" key="5">
    <source>
        <dbReference type="PROSITE" id="PS50043"/>
    </source>
</evidence>
<keyword evidence="1" id="KW-0805">Transcription regulation</keyword>
<dbReference type="SUPFAM" id="SSF46894">
    <property type="entry name" value="C-terminal effector domain of the bipartite response regulators"/>
    <property type="match status" value="1"/>
</dbReference>
<dbReference type="InterPro" id="IPR000792">
    <property type="entry name" value="Tscrpt_reg_LuxR_C"/>
</dbReference>
<evidence type="ECO:0000256" key="2">
    <source>
        <dbReference type="ARBA" id="ARBA00023125"/>
    </source>
</evidence>
<evidence type="ECO:0000256" key="4">
    <source>
        <dbReference type="SAM" id="MobiDB-lite"/>
    </source>
</evidence>
<keyword evidence="3" id="KW-0804">Transcription</keyword>
<dbReference type="PANTHER" id="PTHR44688:SF16">
    <property type="entry name" value="DNA-BINDING TRANSCRIPTIONAL ACTIVATOR DEVR_DOSR"/>
    <property type="match status" value="1"/>
</dbReference>
<keyword evidence="2" id="KW-0238">DNA-binding</keyword>
<dbReference type="Pfam" id="PF00196">
    <property type="entry name" value="GerE"/>
    <property type="match status" value="1"/>
</dbReference>
<organism evidence="6 7">
    <name type="scientific">Actinomycetospora rhizophila</name>
    <dbReference type="NCBI Taxonomy" id="1416876"/>
    <lineage>
        <taxon>Bacteria</taxon>
        <taxon>Bacillati</taxon>
        <taxon>Actinomycetota</taxon>
        <taxon>Actinomycetes</taxon>
        <taxon>Pseudonocardiales</taxon>
        <taxon>Pseudonocardiaceae</taxon>
        <taxon>Actinomycetospora</taxon>
    </lineage>
</organism>
<feature type="domain" description="HTH luxR-type" evidence="5">
    <location>
        <begin position="252"/>
        <end position="317"/>
    </location>
</feature>
<feature type="compositionally biased region" description="Polar residues" evidence="4">
    <location>
        <begin position="327"/>
        <end position="342"/>
    </location>
</feature>
<protein>
    <submittedName>
        <fullName evidence="6">Response regulator transcription factor</fullName>
    </submittedName>
</protein>
<name>A0ABV9ZKZ9_9PSEU</name>
<dbReference type="Gene3D" id="1.10.10.10">
    <property type="entry name" value="Winged helix-like DNA-binding domain superfamily/Winged helix DNA-binding domain"/>
    <property type="match status" value="1"/>
</dbReference>
<accession>A0ABV9ZKZ9</accession>
<sequence>MSDTTEQVTRTALGLLRAAGAAGTAERRVGEAVLDVLHSDPAVCASAWDVVEPLGGRVRTVCVRGYRAGVSSFLRSPAFLADDDGYRLLREQPDHPARSWSDVDGYETGPSVTRVFRPGGYTGGATLRLTTPDGRYVGNVHLSTAGGRSPSSELMGALNLAAGTLATLLDPSRRLDAVADGIAGPMSDRARAALLGADGVVAPLPGRTPPPAPVLAAAATAGPGAHRALLGGRWHLVRLVPVAAGVLVLVSEEDLPADVTARELDVLTHVVAGRTNRATARRLGIAERTVAHHLENVTARLGASSRAAVAALAVAEGLRRLPADQGAGTSDTRGTRPSTTSC</sequence>
<dbReference type="InterPro" id="IPR036388">
    <property type="entry name" value="WH-like_DNA-bd_sf"/>
</dbReference>
<dbReference type="PROSITE" id="PS50043">
    <property type="entry name" value="HTH_LUXR_2"/>
    <property type="match status" value="1"/>
</dbReference>
<dbReference type="PRINTS" id="PR00038">
    <property type="entry name" value="HTHLUXR"/>
</dbReference>
<proteinExistence type="predicted"/>
<comment type="caution">
    <text evidence="6">The sequence shown here is derived from an EMBL/GenBank/DDBJ whole genome shotgun (WGS) entry which is preliminary data.</text>
</comment>
<reference evidence="7" key="1">
    <citation type="journal article" date="2019" name="Int. J. Syst. Evol. Microbiol.">
        <title>The Global Catalogue of Microorganisms (GCM) 10K type strain sequencing project: providing services to taxonomists for standard genome sequencing and annotation.</title>
        <authorList>
            <consortium name="The Broad Institute Genomics Platform"/>
            <consortium name="The Broad Institute Genome Sequencing Center for Infectious Disease"/>
            <person name="Wu L."/>
            <person name="Ma J."/>
        </authorList>
    </citation>
    <scope>NUCLEOTIDE SEQUENCE [LARGE SCALE GENOMIC DNA]</scope>
    <source>
        <strain evidence="7">XZYJ18</strain>
    </source>
</reference>
<evidence type="ECO:0000313" key="7">
    <source>
        <dbReference type="Proteomes" id="UP001596175"/>
    </source>
</evidence>
<keyword evidence="7" id="KW-1185">Reference proteome</keyword>
<feature type="region of interest" description="Disordered" evidence="4">
    <location>
        <begin position="323"/>
        <end position="342"/>
    </location>
</feature>